<comment type="caution">
    <text evidence="1">The sequence shown here is derived from an EMBL/GenBank/DDBJ whole genome shotgun (WGS) entry which is preliminary data.</text>
</comment>
<evidence type="ECO:0000313" key="1">
    <source>
        <dbReference type="EMBL" id="MDM8562677.1"/>
    </source>
</evidence>
<feature type="non-terminal residue" evidence="1">
    <location>
        <position position="1"/>
    </location>
</feature>
<evidence type="ECO:0008006" key="3">
    <source>
        <dbReference type="Google" id="ProtNLM"/>
    </source>
</evidence>
<dbReference type="Proteomes" id="UP001171945">
    <property type="component" value="Unassembled WGS sequence"/>
</dbReference>
<protein>
    <recommendedName>
        <fullName evidence="3">Type I restriction enzyme R protein N-terminal domain-containing protein</fullName>
    </recommendedName>
</protein>
<gene>
    <name evidence="1" type="ORF">QUF54_04910</name>
</gene>
<proteinExistence type="predicted"/>
<keyword evidence="2" id="KW-1185">Reference proteome</keyword>
<evidence type="ECO:0000313" key="2">
    <source>
        <dbReference type="Proteomes" id="UP001171945"/>
    </source>
</evidence>
<organism evidence="1 2">
    <name type="scientific">Candidatus Marithioploca araucensis</name>
    <dbReference type="NCBI Taxonomy" id="70273"/>
    <lineage>
        <taxon>Bacteria</taxon>
        <taxon>Pseudomonadati</taxon>
        <taxon>Pseudomonadota</taxon>
        <taxon>Gammaproteobacteria</taxon>
        <taxon>Thiotrichales</taxon>
        <taxon>Thiotrichaceae</taxon>
        <taxon>Candidatus Marithioploca</taxon>
    </lineage>
</organism>
<sequence length="185" mass="21057">NNPTEEIVGEFGYSYAMEVITLPKSTDYNKDIIKNLQDIFYTVFPRIPLTSEIAKREFLIAPLLLEVVRHSMVKINIEYPLEVDDKLGGYLDYFLRANQELIVIEAKKKDIDSGFNQLAAELIALDKYEENESIEILYGAVTLGDIWKFGTLDRKKKHIVKNIHSQTIPEDTGEVFSILMGIVAG</sequence>
<reference evidence="1" key="1">
    <citation type="submission" date="2023-06" db="EMBL/GenBank/DDBJ databases">
        <title>Uncultivated large filamentous bacteria from sulfidic sediments reveal new species and different genomic features in energy metabolism and defense.</title>
        <authorList>
            <person name="Fonseca A."/>
        </authorList>
    </citation>
    <scope>NUCLEOTIDE SEQUENCE</scope>
    <source>
        <strain evidence="1">HSG4</strain>
    </source>
</reference>
<name>A0ABT7VSY7_9GAMM</name>
<dbReference type="EMBL" id="JAUCGM010000247">
    <property type="protein sequence ID" value="MDM8562677.1"/>
    <property type="molecule type" value="Genomic_DNA"/>
</dbReference>
<accession>A0ABT7VSY7</accession>